<keyword evidence="5" id="KW-0560">Oxidoreductase</keyword>
<dbReference type="InterPro" id="IPR006094">
    <property type="entry name" value="Oxid_FAD_bind_N"/>
</dbReference>
<dbReference type="GO" id="GO:0008202">
    <property type="term" value="P:steroid metabolic process"/>
    <property type="evidence" value="ECO:0007669"/>
    <property type="project" value="TreeGrafter"/>
</dbReference>
<feature type="domain" description="FAD-binding PCMH-type" evidence="7">
    <location>
        <begin position="1"/>
        <end position="175"/>
    </location>
</feature>
<keyword evidence="4" id="KW-1133">Transmembrane helix</keyword>
<evidence type="ECO:0000256" key="3">
    <source>
        <dbReference type="ARBA" id="ARBA00022692"/>
    </source>
</evidence>
<dbReference type="RefSeq" id="XP_033598453.1">
    <property type="nucleotide sequence ID" value="XM_033744371.1"/>
</dbReference>
<evidence type="ECO:0000256" key="1">
    <source>
        <dbReference type="ARBA" id="ARBA00004167"/>
    </source>
</evidence>
<dbReference type="PANTHER" id="PTHR10801">
    <property type="entry name" value="24-DEHYDROCHOLESTEROL REDUCTASE"/>
    <property type="match status" value="1"/>
</dbReference>
<evidence type="ECO:0000259" key="7">
    <source>
        <dbReference type="PROSITE" id="PS51387"/>
    </source>
</evidence>
<dbReference type="GO" id="GO:0000246">
    <property type="term" value="F:Delta24(24-1) sterol reductase activity"/>
    <property type="evidence" value="ECO:0007669"/>
    <property type="project" value="TreeGrafter"/>
</dbReference>
<evidence type="ECO:0000313" key="8">
    <source>
        <dbReference type="EMBL" id="KAF2756002.1"/>
    </source>
</evidence>
<protein>
    <recommendedName>
        <fullName evidence="2">Delta(24)-sterol reductase</fullName>
        <ecNumber evidence="2">1.3.1.72</ecNumber>
    </recommendedName>
</protein>
<organism evidence="8 9">
    <name type="scientific">Pseudovirgaria hyperparasitica</name>
    <dbReference type="NCBI Taxonomy" id="470096"/>
    <lineage>
        <taxon>Eukaryota</taxon>
        <taxon>Fungi</taxon>
        <taxon>Dikarya</taxon>
        <taxon>Ascomycota</taxon>
        <taxon>Pezizomycotina</taxon>
        <taxon>Dothideomycetes</taxon>
        <taxon>Dothideomycetes incertae sedis</taxon>
        <taxon>Acrospermales</taxon>
        <taxon>Acrospermaceae</taxon>
        <taxon>Pseudovirgaria</taxon>
    </lineage>
</organism>
<evidence type="ECO:0000313" key="9">
    <source>
        <dbReference type="Proteomes" id="UP000799437"/>
    </source>
</evidence>
<dbReference type="Gene3D" id="3.30.465.10">
    <property type="match status" value="1"/>
</dbReference>
<dbReference type="GO" id="GO:0016020">
    <property type="term" value="C:membrane"/>
    <property type="evidence" value="ECO:0007669"/>
    <property type="project" value="UniProtKB-SubCell"/>
</dbReference>
<dbReference type="EC" id="1.3.1.72" evidence="2"/>
<keyword evidence="6" id="KW-0472">Membrane</keyword>
<accession>A0A6A6VZC1</accession>
<proteinExistence type="predicted"/>
<evidence type="ECO:0000256" key="2">
    <source>
        <dbReference type="ARBA" id="ARBA00012405"/>
    </source>
</evidence>
<evidence type="ECO:0000256" key="6">
    <source>
        <dbReference type="ARBA" id="ARBA00023136"/>
    </source>
</evidence>
<dbReference type="Pfam" id="PF01565">
    <property type="entry name" value="FAD_binding_4"/>
    <property type="match status" value="1"/>
</dbReference>
<evidence type="ECO:0000256" key="4">
    <source>
        <dbReference type="ARBA" id="ARBA00022989"/>
    </source>
</evidence>
<keyword evidence="9" id="KW-1185">Reference proteome</keyword>
<dbReference type="InterPro" id="IPR016166">
    <property type="entry name" value="FAD-bd_PCMH"/>
</dbReference>
<reference evidence="8" key="1">
    <citation type="journal article" date="2020" name="Stud. Mycol.">
        <title>101 Dothideomycetes genomes: a test case for predicting lifestyles and emergence of pathogens.</title>
        <authorList>
            <person name="Haridas S."/>
            <person name="Albert R."/>
            <person name="Binder M."/>
            <person name="Bloem J."/>
            <person name="Labutti K."/>
            <person name="Salamov A."/>
            <person name="Andreopoulos B."/>
            <person name="Baker S."/>
            <person name="Barry K."/>
            <person name="Bills G."/>
            <person name="Bluhm B."/>
            <person name="Cannon C."/>
            <person name="Castanera R."/>
            <person name="Culley D."/>
            <person name="Daum C."/>
            <person name="Ezra D."/>
            <person name="Gonzalez J."/>
            <person name="Henrissat B."/>
            <person name="Kuo A."/>
            <person name="Liang C."/>
            <person name="Lipzen A."/>
            <person name="Lutzoni F."/>
            <person name="Magnuson J."/>
            <person name="Mondo S."/>
            <person name="Nolan M."/>
            <person name="Ohm R."/>
            <person name="Pangilinan J."/>
            <person name="Park H.-J."/>
            <person name="Ramirez L."/>
            <person name="Alfaro M."/>
            <person name="Sun H."/>
            <person name="Tritt A."/>
            <person name="Yoshinaga Y."/>
            <person name="Zwiers L.-H."/>
            <person name="Turgeon B."/>
            <person name="Goodwin S."/>
            <person name="Spatafora J."/>
            <person name="Crous P."/>
            <person name="Grigoriev I."/>
        </authorList>
    </citation>
    <scope>NUCLEOTIDE SEQUENCE</scope>
    <source>
        <strain evidence="8">CBS 121739</strain>
    </source>
</reference>
<dbReference type="Proteomes" id="UP000799437">
    <property type="component" value="Unassembled WGS sequence"/>
</dbReference>
<dbReference type="PROSITE" id="PS51387">
    <property type="entry name" value="FAD_PCMH"/>
    <property type="match status" value="1"/>
</dbReference>
<evidence type="ECO:0000256" key="5">
    <source>
        <dbReference type="ARBA" id="ARBA00023002"/>
    </source>
</evidence>
<dbReference type="AlphaFoldDB" id="A0A6A6VZC1"/>
<dbReference type="PANTHER" id="PTHR10801:SF0">
    <property type="entry name" value="DELTA(24)-STEROL REDUCTASE"/>
    <property type="match status" value="1"/>
</dbReference>
<dbReference type="GO" id="GO:0005737">
    <property type="term" value="C:cytoplasm"/>
    <property type="evidence" value="ECO:0007669"/>
    <property type="project" value="TreeGrafter"/>
</dbReference>
<sequence length="510" mass="56943">MSATDEKLISSHAESVKRIQESVKKFRDEGRHFRIYHGSTSSTRPLNFTRDNIVDVSDMNRLFPVDQATKTVKAEPNVPMDALVAHTLKAGLVPKIVMEFKGITVGGGYSGMSGESNMHKHGLFQNTVSEIEIVLGDGSLEHASRTVNEDLLEHAGGSLGTFGIVTLLTVELFDAKKFVNLEITKIDGPENVVPTFEAAVASTPQPEYIDGIFYNKAKIVMMTGHISDDAAHPPLKKMQVHWFSAEVEKRYANLPSTLTMHLEDYLFRFDHGAFWGGNLAFDHFHIPNIAPFRRLADPFLDSRTCYHALHKTGLADEYVVQDFGVPASNVAAFISYVQDVMPKCQLFLVPALSADGMKISSRMNPLVQAVRTERVYGVGVYGRGPRDAEAFKELNRKLETKASELLAAKLLYARTYYTHDEFWEIYNKPAYDEVRRKYKAVVVAPPPSDEAEKNNDAEADGSKRVIGLPDVYEKLAADMKARPKRQSIRGVVATVFDKVTGRKEYLLPKK</sequence>
<name>A0A6A6VZC1_9PEZI</name>
<dbReference type="SUPFAM" id="SSF56176">
    <property type="entry name" value="FAD-binding/transporter-associated domain-like"/>
    <property type="match status" value="1"/>
</dbReference>
<keyword evidence="3" id="KW-0812">Transmembrane</keyword>
<dbReference type="InterPro" id="IPR036318">
    <property type="entry name" value="FAD-bd_PCMH-like_sf"/>
</dbReference>
<dbReference type="InterPro" id="IPR016169">
    <property type="entry name" value="FAD-bd_PCMH_sub2"/>
</dbReference>
<comment type="subcellular location">
    <subcellularLocation>
        <location evidence="1">Membrane</location>
        <topology evidence="1">Single-pass membrane protein</topology>
    </subcellularLocation>
</comment>
<dbReference type="OrthoDB" id="415825at2759"/>
<dbReference type="GO" id="GO:0071949">
    <property type="term" value="F:FAD binding"/>
    <property type="evidence" value="ECO:0007669"/>
    <property type="project" value="InterPro"/>
</dbReference>
<dbReference type="GO" id="GO:0050614">
    <property type="term" value="F:Delta24-sterol reductase activity"/>
    <property type="evidence" value="ECO:0007669"/>
    <property type="project" value="UniProtKB-EC"/>
</dbReference>
<gene>
    <name evidence="8" type="ORF">EJ05DRAFT_478051</name>
</gene>
<dbReference type="InterPro" id="IPR040165">
    <property type="entry name" value="Diminuto-like"/>
</dbReference>
<dbReference type="GeneID" id="54485425"/>
<dbReference type="EMBL" id="ML996576">
    <property type="protein sequence ID" value="KAF2756002.1"/>
    <property type="molecule type" value="Genomic_DNA"/>
</dbReference>